<dbReference type="Proteomes" id="UP001420932">
    <property type="component" value="Unassembled WGS sequence"/>
</dbReference>
<dbReference type="GO" id="GO:0009658">
    <property type="term" value="P:chloroplast organization"/>
    <property type="evidence" value="ECO:0007669"/>
    <property type="project" value="TreeGrafter"/>
</dbReference>
<organism evidence="1 2">
    <name type="scientific">Stephania yunnanensis</name>
    <dbReference type="NCBI Taxonomy" id="152371"/>
    <lineage>
        <taxon>Eukaryota</taxon>
        <taxon>Viridiplantae</taxon>
        <taxon>Streptophyta</taxon>
        <taxon>Embryophyta</taxon>
        <taxon>Tracheophyta</taxon>
        <taxon>Spermatophyta</taxon>
        <taxon>Magnoliopsida</taxon>
        <taxon>Ranunculales</taxon>
        <taxon>Menispermaceae</taxon>
        <taxon>Menispermoideae</taxon>
        <taxon>Cissampelideae</taxon>
        <taxon>Stephania</taxon>
    </lineage>
</organism>
<evidence type="ECO:0000313" key="1">
    <source>
        <dbReference type="EMBL" id="KAK9168987.1"/>
    </source>
</evidence>
<accession>A0AAP0LD53</accession>
<sequence>MIGRYPTLDKCSEFVSVQYSGAIHGVVVMMPDVERILQIKPSRLNGKASRNNTPVGTTKCLECRGEGRVLCMECDGTGEPNIEPQFLEWVDEGTKCPYCEGLGYTTCDTCFSTEMELTWIKLLVFMACLSFPLMVECRDRHYKFDVSHCSSTLALSAMMLITPKESLEGVQAMEQVFWL</sequence>
<proteinExistence type="predicted"/>
<evidence type="ECO:0000313" key="2">
    <source>
        <dbReference type="Proteomes" id="UP001420932"/>
    </source>
</evidence>
<dbReference type="SUPFAM" id="SSF57938">
    <property type="entry name" value="DnaJ/Hsp40 cysteine-rich domain"/>
    <property type="match status" value="1"/>
</dbReference>
<dbReference type="AlphaFoldDB" id="A0AAP0LD53"/>
<dbReference type="EMBL" id="JBBNAF010000001">
    <property type="protein sequence ID" value="KAK9168987.1"/>
    <property type="molecule type" value="Genomic_DNA"/>
</dbReference>
<name>A0AAP0LD53_9MAGN</name>
<dbReference type="InterPro" id="IPR036410">
    <property type="entry name" value="HSP_DnaJ_Cys-rich_dom_sf"/>
</dbReference>
<reference evidence="1 2" key="1">
    <citation type="submission" date="2024-01" db="EMBL/GenBank/DDBJ databases">
        <title>Genome assemblies of Stephania.</title>
        <authorList>
            <person name="Yang L."/>
        </authorList>
    </citation>
    <scope>NUCLEOTIDE SEQUENCE [LARGE SCALE GENOMIC DNA]</scope>
    <source>
        <strain evidence="1">YNDBR</strain>
        <tissue evidence="1">Leaf</tissue>
    </source>
</reference>
<dbReference type="PANTHER" id="PTHR15852:SF16">
    <property type="entry name" value="PROTEIN DISULFIDE ISOMERASE PTAC5, CHLOROPLASTIC"/>
    <property type="match status" value="1"/>
</dbReference>
<comment type="caution">
    <text evidence="1">The sequence shown here is derived from an EMBL/GenBank/DDBJ whole genome shotgun (WGS) entry which is preliminary data.</text>
</comment>
<keyword evidence="2" id="KW-1185">Reference proteome</keyword>
<protein>
    <submittedName>
        <fullName evidence="1">Uncharacterized protein</fullName>
    </submittedName>
</protein>
<dbReference type="PANTHER" id="PTHR15852">
    <property type="entry name" value="PLASTID TRANSCRIPTIONALLY ACTIVE PROTEIN"/>
    <property type="match status" value="1"/>
</dbReference>
<gene>
    <name evidence="1" type="ORF">Syun_001127</name>
</gene>
<dbReference type="GO" id="GO:0003756">
    <property type="term" value="F:protein disulfide isomerase activity"/>
    <property type="evidence" value="ECO:0007669"/>
    <property type="project" value="TreeGrafter"/>
</dbReference>
<dbReference type="GO" id="GO:0009507">
    <property type="term" value="C:chloroplast"/>
    <property type="evidence" value="ECO:0007669"/>
    <property type="project" value="TreeGrafter"/>
</dbReference>